<proteinExistence type="predicted"/>
<dbReference type="PATRIC" id="fig|1354255.3.peg.2300"/>
<accession>A0A1B7HNX8</accession>
<comment type="caution">
    <text evidence="2">The sequence shown here is derived from an EMBL/GenBank/DDBJ whole genome shotgun (WGS) entry which is preliminary data.</text>
</comment>
<organism evidence="2 3">
    <name type="scientific">Buttiauxella noackiae ATCC 51607</name>
    <dbReference type="NCBI Taxonomy" id="1354255"/>
    <lineage>
        <taxon>Bacteria</taxon>
        <taxon>Pseudomonadati</taxon>
        <taxon>Pseudomonadota</taxon>
        <taxon>Gammaproteobacteria</taxon>
        <taxon>Enterobacterales</taxon>
        <taxon>Enterobacteriaceae</taxon>
        <taxon>Buttiauxella</taxon>
    </lineage>
</organism>
<evidence type="ECO:0000256" key="1">
    <source>
        <dbReference type="SAM" id="Phobius"/>
    </source>
</evidence>
<keyword evidence="3" id="KW-1185">Reference proteome</keyword>
<keyword evidence="1" id="KW-0812">Transmembrane</keyword>
<keyword evidence="1" id="KW-1133">Transmembrane helix</keyword>
<sequence>MITQLTFSGWYSFKPGIENPELTFIALFFIIGIFLTLKNIQKFAIWMFTD</sequence>
<dbReference type="Proteomes" id="UP000078286">
    <property type="component" value="Unassembled WGS sequence"/>
</dbReference>
<dbReference type="AlphaFoldDB" id="A0A1B7HNX8"/>
<reference evidence="2 3" key="1">
    <citation type="submission" date="2016-04" db="EMBL/GenBank/DDBJ databases">
        <title>ATOL: Assembling a taxonomically balanced genome-scale reconstruction of the evolutionary history of the Enterobacteriaceae.</title>
        <authorList>
            <person name="Plunkett G.III."/>
            <person name="Neeno-Eckwall E.C."/>
            <person name="Glasner J.D."/>
            <person name="Perna N.T."/>
        </authorList>
    </citation>
    <scope>NUCLEOTIDE SEQUENCE [LARGE SCALE GENOMIC DNA]</scope>
    <source>
        <strain evidence="2 3">ATCC 51607</strain>
    </source>
</reference>
<gene>
    <name evidence="2" type="ORF">M979_2223</name>
</gene>
<evidence type="ECO:0000313" key="3">
    <source>
        <dbReference type="Proteomes" id="UP000078286"/>
    </source>
</evidence>
<keyword evidence="1" id="KW-0472">Membrane</keyword>
<feature type="transmembrane region" description="Helical" evidence="1">
    <location>
        <begin position="20"/>
        <end position="37"/>
    </location>
</feature>
<name>A0A1B7HNX8_9ENTR</name>
<protein>
    <submittedName>
        <fullName evidence="2">Uncharacterized protein</fullName>
    </submittedName>
</protein>
<dbReference type="EMBL" id="LXEO01000028">
    <property type="protein sequence ID" value="OAT17335.1"/>
    <property type="molecule type" value="Genomic_DNA"/>
</dbReference>
<evidence type="ECO:0000313" key="2">
    <source>
        <dbReference type="EMBL" id="OAT17335.1"/>
    </source>
</evidence>